<protein>
    <submittedName>
        <fullName evidence="5">AraC family transcriptional regulator</fullName>
    </submittedName>
</protein>
<comment type="caution">
    <text evidence="5">The sequence shown here is derived from an EMBL/GenBank/DDBJ whole genome shotgun (WGS) entry which is preliminary data.</text>
</comment>
<dbReference type="PROSITE" id="PS01124">
    <property type="entry name" value="HTH_ARAC_FAMILY_2"/>
    <property type="match status" value="1"/>
</dbReference>
<feature type="domain" description="HTH araC/xylS-type" evidence="4">
    <location>
        <begin position="184"/>
        <end position="282"/>
    </location>
</feature>
<dbReference type="InterPro" id="IPR013096">
    <property type="entry name" value="Cupin_2"/>
</dbReference>
<dbReference type="Gene3D" id="2.60.120.10">
    <property type="entry name" value="Jelly Rolls"/>
    <property type="match status" value="1"/>
</dbReference>
<evidence type="ECO:0000256" key="2">
    <source>
        <dbReference type="ARBA" id="ARBA00023125"/>
    </source>
</evidence>
<organism evidence="5 6">
    <name type="scientific">Metabacillus arenae</name>
    <dbReference type="NCBI Taxonomy" id="2771434"/>
    <lineage>
        <taxon>Bacteria</taxon>
        <taxon>Bacillati</taxon>
        <taxon>Bacillota</taxon>
        <taxon>Bacilli</taxon>
        <taxon>Bacillales</taxon>
        <taxon>Bacillaceae</taxon>
        <taxon>Metabacillus</taxon>
    </lineage>
</organism>
<dbReference type="PRINTS" id="PR00032">
    <property type="entry name" value="HTHARAC"/>
</dbReference>
<dbReference type="SUPFAM" id="SSF51215">
    <property type="entry name" value="Regulatory protein AraC"/>
    <property type="match status" value="1"/>
</dbReference>
<evidence type="ECO:0000313" key="6">
    <source>
        <dbReference type="Proteomes" id="UP000626844"/>
    </source>
</evidence>
<proteinExistence type="predicted"/>
<reference evidence="5" key="1">
    <citation type="submission" date="2020-09" db="EMBL/GenBank/DDBJ databases">
        <title>A novel bacterium of genus Bacillus, isolated from South China Sea.</title>
        <authorList>
            <person name="Huang H."/>
            <person name="Mo K."/>
            <person name="Hu Y."/>
        </authorList>
    </citation>
    <scope>NUCLEOTIDE SEQUENCE</scope>
    <source>
        <strain evidence="5">IB182487</strain>
    </source>
</reference>
<dbReference type="PROSITE" id="PS00041">
    <property type="entry name" value="HTH_ARAC_FAMILY_1"/>
    <property type="match status" value="1"/>
</dbReference>
<dbReference type="PANTHER" id="PTHR43280:SF30">
    <property type="entry name" value="MMSAB OPERON REGULATORY PROTEIN"/>
    <property type="match status" value="1"/>
</dbReference>
<name>A0A926NM87_9BACI</name>
<dbReference type="InterPro" id="IPR020449">
    <property type="entry name" value="Tscrpt_reg_AraC-type_HTH"/>
</dbReference>
<dbReference type="AlphaFoldDB" id="A0A926NM87"/>
<dbReference type="SUPFAM" id="SSF46689">
    <property type="entry name" value="Homeodomain-like"/>
    <property type="match status" value="2"/>
</dbReference>
<keyword evidence="3" id="KW-0804">Transcription</keyword>
<evidence type="ECO:0000259" key="4">
    <source>
        <dbReference type="PROSITE" id="PS01124"/>
    </source>
</evidence>
<dbReference type="InterPro" id="IPR037923">
    <property type="entry name" value="HTH-like"/>
</dbReference>
<sequence>MGYISFNIPPFPAYIKAGEYVHKKGTRHFKRTFTVFDMLYVRSGELFMTENKVPYSVKAGQYIILVPGLEHYGHNESKENTETFWLHFSIQKDYQLVEEGNEHWGDVKIREGTFESPTVFQFKIPRFGEIKHVEFFEKLLENLVYISQQTPDAPLRQQMDFEELLLHIQKEALQIPSAAEKVVEATINYIRKNYQSDIKMEDLARELHFHQDYITRCMQKTIGMTPNSYLNKYRITQSKRLLVTTDYKMASISSEVGISDSTYFSKLFKRLEGISPLEYRKIVNRRNR</sequence>
<dbReference type="RefSeq" id="WP_191158204.1">
    <property type="nucleotide sequence ID" value="NZ_JACXAI010000011.1"/>
</dbReference>
<dbReference type="CDD" id="cd02208">
    <property type="entry name" value="cupin_RmlC-like"/>
    <property type="match status" value="1"/>
</dbReference>
<evidence type="ECO:0000313" key="5">
    <source>
        <dbReference type="EMBL" id="MBD1380607.1"/>
    </source>
</evidence>
<keyword evidence="2" id="KW-0238">DNA-binding</keyword>
<dbReference type="InterPro" id="IPR018062">
    <property type="entry name" value="HTH_AraC-typ_CS"/>
</dbReference>
<accession>A0A926NM87</accession>
<dbReference type="Pfam" id="PF07883">
    <property type="entry name" value="Cupin_2"/>
    <property type="match status" value="1"/>
</dbReference>
<dbReference type="GO" id="GO:0003700">
    <property type="term" value="F:DNA-binding transcription factor activity"/>
    <property type="evidence" value="ECO:0007669"/>
    <property type="project" value="InterPro"/>
</dbReference>
<keyword evidence="6" id="KW-1185">Reference proteome</keyword>
<dbReference type="InterPro" id="IPR018060">
    <property type="entry name" value="HTH_AraC"/>
</dbReference>
<dbReference type="InterPro" id="IPR014710">
    <property type="entry name" value="RmlC-like_jellyroll"/>
</dbReference>
<gene>
    <name evidence="5" type="ORF">IC621_10230</name>
</gene>
<dbReference type="InterPro" id="IPR009057">
    <property type="entry name" value="Homeodomain-like_sf"/>
</dbReference>
<dbReference type="Proteomes" id="UP000626844">
    <property type="component" value="Unassembled WGS sequence"/>
</dbReference>
<keyword evidence="1" id="KW-0805">Transcription regulation</keyword>
<evidence type="ECO:0000256" key="3">
    <source>
        <dbReference type="ARBA" id="ARBA00023163"/>
    </source>
</evidence>
<dbReference type="EMBL" id="JACXAI010000011">
    <property type="protein sequence ID" value="MBD1380607.1"/>
    <property type="molecule type" value="Genomic_DNA"/>
</dbReference>
<dbReference type="PANTHER" id="PTHR43280">
    <property type="entry name" value="ARAC-FAMILY TRANSCRIPTIONAL REGULATOR"/>
    <property type="match status" value="1"/>
</dbReference>
<dbReference type="GO" id="GO:0043565">
    <property type="term" value="F:sequence-specific DNA binding"/>
    <property type="evidence" value="ECO:0007669"/>
    <property type="project" value="InterPro"/>
</dbReference>
<dbReference type="SMART" id="SM00342">
    <property type="entry name" value="HTH_ARAC"/>
    <property type="match status" value="1"/>
</dbReference>
<dbReference type="Gene3D" id="1.10.10.60">
    <property type="entry name" value="Homeodomain-like"/>
    <property type="match status" value="2"/>
</dbReference>
<dbReference type="Pfam" id="PF12833">
    <property type="entry name" value="HTH_18"/>
    <property type="match status" value="1"/>
</dbReference>
<evidence type="ECO:0000256" key="1">
    <source>
        <dbReference type="ARBA" id="ARBA00023015"/>
    </source>
</evidence>